<gene>
    <name evidence="2" type="ORF">FHR86_001193</name>
</gene>
<evidence type="ECO:0000313" key="2">
    <source>
        <dbReference type="EMBL" id="NIJ00880.1"/>
    </source>
</evidence>
<dbReference type="RefSeq" id="WP_167264654.1">
    <property type="nucleotide sequence ID" value="NZ_BAAAVO010000009.1"/>
</dbReference>
<dbReference type="SUPFAM" id="SSF55729">
    <property type="entry name" value="Acyl-CoA N-acyltransferases (Nat)"/>
    <property type="match status" value="1"/>
</dbReference>
<name>A0ABX0TI49_9MICC</name>
<organism evidence="2 3">
    <name type="scientific">Paenarthrobacter ilicis</name>
    <dbReference type="NCBI Taxonomy" id="43665"/>
    <lineage>
        <taxon>Bacteria</taxon>
        <taxon>Bacillati</taxon>
        <taxon>Actinomycetota</taxon>
        <taxon>Actinomycetes</taxon>
        <taxon>Micrococcales</taxon>
        <taxon>Micrococcaceae</taxon>
        <taxon>Paenarthrobacter</taxon>
    </lineage>
</organism>
<protein>
    <submittedName>
        <fullName evidence="2">RimJ/RimL family protein N-acetyltransferase</fullName>
    </submittedName>
</protein>
<dbReference type="InterPro" id="IPR016181">
    <property type="entry name" value="Acyl_CoA_acyltransferase"/>
</dbReference>
<dbReference type="PROSITE" id="PS51186">
    <property type="entry name" value="GNAT"/>
    <property type="match status" value="1"/>
</dbReference>
<evidence type="ECO:0000313" key="3">
    <source>
        <dbReference type="Proteomes" id="UP000802392"/>
    </source>
</evidence>
<reference evidence="2 3" key="1">
    <citation type="submission" date="2020-03" db="EMBL/GenBank/DDBJ databases">
        <title>Genomic Encyclopedia of Type Strains, Phase III (KMG-III): the genomes of soil and plant-associated and newly described type strains.</title>
        <authorList>
            <person name="Whitman W."/>
        </authorList>
    </citation>
    <scope>NUCLEOTIDE SEQUENCE [LARGE SCALE GENOMIC DNA]</scope>
    <source>
        <strain evidence="2 3">CECT 4207</strain>
    </source>
</reference>
<evidence type="ECO:0000259" key="1">
    <source>
        <dbReference type="PROSITE" id="PS51186"/>
    </source>
</evidence>
<keyword evidence="3" id="KW-1185">Reference proteome</keyword>
<proteinExistence type="predicted"/>
<sequence length="224" mass="24773">MTSLAEFWPPFGLTLSTPRLTLRAILDEDIPAAVEAARSGIHPPGKSPFSRPWAEMPAEKLAPNMAQWYWRCRGNFTPEEWTLLLAVWHEDEFLGVQDIAAKNFAALKTVGTGSWLKQSAQGRGFGKEMRAAVVSFAFDYLDAEVAESEAAVWNSQSLGVSASLGYQPNGIVRDGWGDTVQEVQKVRLTPATFKRPDWTLTVQGHRELKSYLGLRGPVTGPVRD</sequence>
<feature type="domain" description="N-acetyltransferase" evidence="1">
    <location>
        <begin position="20"/>
        <end position="187"/>
    </location>
</feature>
<dbReference type="EMBL" id="JAAOZD010000002">
    <property type="protein sequence ID" value="NIJ00880.1"/>
    <property type="molecule type" value="Genomic_DNA"/>
</dbReference>
<dbReference type="Proteomes" id="UP000802392">
    <property type="component" value="Unassembled WGS sequence"/>
</dbReference>
<comment type="caution">
    <text evidence="2">The sequence shown here is derived from an EMBL/GenBank/DDBJ whole genome shotgun (WGS) entry which is preliminary data.</text>
</comment>
<dbReference type="Pfam" id="PF13302">
    <property type="entry name" value="Acetyltransf_3"/>
    <property type="match status" value="1"/>
</dbReference>
<accession>A0ABX0TI49</accession>
<dbReference type="Gene3D" id="3.40.630.30">
    <property type="match status" value="1"/>
</dbReference>
<dbReference type="InterPro" id="IPR000182">
    <property type="entry name" value="GNAT_dom"/>
</dbReference>